<organism evidence="2 3">
    <name type="scientific">Thalassiosira oceanica</name>
    <name type="common">Marine diatom</name>
    <dbReference type="NCBI Taxonomy" id="159749"/>
    <lineage>
        <taxon>Eukaryota</taxon>
        <taxon>Sar</taxon>
        <taxon>Stramenopiles</taxon>
        <taxon>Ochrophyta</taxon>
        <taxon>Bacillariophyta</taxon>
        <taxon>Coscinodiscophyceae</taxon>
        <taxon>Thalassiosirophycidae</taxon>
        <taxon>Thalassiosirales</taxon>
        <taxon>Thalassiosiraceae</taxon>
        <taxon>Thalassiosira</taxon>
    </lineage>
</organism>
<evidence type="ECO:0000313" key="2">
    <source>
        <dbReference type="EMBL" id="EJK58225.1"/>
    </source>
</evidence>
<feature type="transmembrane region" description="Helical" evidence="1">
    <location>
        <begin position="177"/>
        <end position="198"/>
    </location>
</feature>
<feature type="transmembrane region" description="Helical" evidence="1">
    <location>
        <begin position="210"/>
        <end position="229"/>
    </location>
</feature>
<dbReference type="AlphaFoldDB" id="K0RYZ1"/>
<feature type="transmembrane region" description="Helical" evidence="1">
    <location>
        <begin position="128"/>
        <end position="147"/>
    </location>
</feature>
<dbReference type="InterPro" id="IPR010721">
    <property type="entry name" value="UstE-like"/>
</dbReference>
<dbReference type="PANTHER" id="PTHR32251">
    <property type="entry name" value="3-OXO-5-ALPHA-STEROID 4-DEHYDROGENASE"/>
    <property type="match status" value="1"/>
</dbReference>
<dbReference type="Gene3D" id="1.20.120.1630">
    <property type="match status" value="1"/>
</dbReference>
<keyword evidence="1" id="KW-0812">Transmembrane</keyword>
<comment type="caution">
    <text evidence="2">The sequence shown here is derived from an EMBL/GenBank/DDBJ whole genome shotgun (WGS) entry which is preliminary data.</text>
</comment>
<dbReference type="Pfam" id="PF06966">
    <property type="entry name" value="DUF1295"/>
    <property type="match status" value="1"/>
</dbReference>
<keyword evidence="1" id="KW-1133">Transmembrane helix</keyword>
<reference evidence="2 3" key="1">
    <citation type="journal article" date="2012" name="Genome Biol.">
        <title>Genome and low-iron response of an oceanic diatom adapted to chronic iron limitation.</title>
        <authorList>
            <person name="Lommer M."/>
            <person name="Specht M."/>
            <person name="Roy A.S."/>
            <person name="Kraemer L."/>
            <person name="Andreson R."/>
            <person name="Gutowska M.A."/>
            <person name="Wolf J."/>
            <person name="Bergner S.V."/>
            <person name="Schilhabel M.B."/>
            <person name="Klostermeier U.C."/>
            <person name="Beiko R.G."/>
            <person name="Rosenstiel P."/>
            <person name="Hippler M."/>
            <person name="Laroche J."/>
        </authorList>
    </citation>
    <scope>NUCLEOTIDE SEQUENCE [LARGE SCALE GENOMIC DNA]</scope>
    <source>
        <strain evidence="2 3">CCMP1005</strain>
    </source>
</reference>
<dbReference type="PANTHER" id="PTHR32251:SF15">
    <property type="entry name" value="3-OXO-5-ALPHA-STEROID 4-DEHYDROGENASE (DUF1295)"/>
    <property type="match status" value="1"/>
</dbReference>
<sequence>MTRSPMTTTTTTTTTTRNRIITTLERTFARNRDRDTVSKRLTHKIDRSLNWRGREFAGRKAETQLEITAVATTFGMQSLGFVLAYLLKTETFYDVFGGFNYLVLALLSSVLGASGGGSLSWVDDPRKILTTVLFGLSRGWLLLFLAWRAHERKGDSRFDEVLGKGEFAGQTPQPLRFFVFWIAQAFWVMLVSLPMLFVNASSVIKPNFSPYDVTMAVLFGIGVIVEIIGDIQKAWWVRRGREGDFCSVGLWKYSRHPSTRGYADPLWWLGILSPLFTMQILMTMEPTGLCNAEGKNLKRYYDKCPERYQKYRDNTSILWPFVGYGYVPMFLKRTFFLDFEKYEYKDAATTNNNKDE</sequence>
<dbReference type="OrthoDB" id="201504at2759"/>
<gene>
    <name evidence="2" type="ORF">THAOC_21670</name>
</gene>
<keyword evidence="3" id="KW-1185">Reference proteome</keyword>
<dbReference type="EMBL" id="AGNL01025835">
    <property type="protein sequence ID" value="EJK58225.1"/>
    <property type="molecule type" value="Genomic_DNA"/>
</dbReference>
<dbReference type="Proteomes" id="UP000266841">
    <property type="component" value="Unassembled WGS sequence"/>
</dbReference>
<keyword evidence="1" id="KW-0472">Membrane</keyword>
<feature type="transmembrane region" description="Helical" evidence="1">
    <location>
        <begin position="99"/>
        <end position="122"/>
    </location>
</feature>
<protein>
    <recommendedName>
        <fullName evidence="4">Steroid 5-alpha reductase C-terminal domain-containing protein</fullName>
    </recommendedName>
</protein>
<proteinExistence type="predicted"/>
<evidence type="ECO:0000313" key="3">
    <source>
        <dbReference type="Proteomes" id="UP000266841"/>
    </source>
</evidence>
<name>K0RYZ1_THAOC</name>
<evidence type="ECO:0000256" key="1">
    <source>
        <dbReference type="SAM" id="Phobius"/>
    </source>
</evidence>
<accession>K0RYZ1</accession>
<dbReference type="GO" id="GO:0016020">
    <property type="term" value="C:membrane"/>
    <property type="evidence" value="ECO:0007669"/>
    <property type="project" value="TreeGrafter"/>
</dbReference>
<evidence type="ECO:0008006" key="4">
    <source>
        <dbReference type="Google" id="ProtNLM"/>
    </source>
</evidence>
<dbReference type="eggNOG" id="KOG4650">
    <property type="taxonomic scope" value="Eukaryota"/>
</dbReference>